<organism evidence="1 2">
    <name type="scientific">Octopus vulgaris</name>
    <name type="common">Common octopus</name>
    <dbReference type="NCBI Taxonomy" id="6645"/>
    <lineage>
        <taxon>Eukaryota</taxon>
        <taxon>Metazoa</taxon>
        <taxon>Spiralia</taxon>
        <taxon>Lophotrochozoa</taxon>
        <taxon>Mollusca</taxon>
        <taxon>Cephalopoda</taxon>
        <taxon>Coleoidea</taxon>
        <taxon>Octopodiformes</taxon>
        <taxon>Octopoda</taxon>
        <taxon>Incirrata</taxon>
        <taxon>Octopodidae</taxon>
        <taxon>Octopus</taxon>
    </lineage>
</organism>
<reference evidence="1" key="1">
    <citation type="submission" date="2023-08" db="EMBL/GenBank/DDBJ databases">
        <authorList>
            <person name="Alioto T."/>
            <person name="Alioto T."/>
            <person name="Gomez Garrido J."/>
        </authorList>
    </citation>
    <scope>NUCLEOTIDE SEQUENCE</scope>
</reference>
<name>A0AA36AI07_OCTVU</name>
<proteinExistence type="predicted"/>
<accession>A0AA36AI07</accession>
<keyword evidence="2" id="KW-1185">Reference proteome</keyword>
<sequence>MGVRENKRSEKKIIAVRNIGNVKEAKQQLEEKLSEYILNPYDKSIKICLGVEYHTSKHLTFNFNLVHTRL</sequence>
<dbReference type="EMBL" id="OX597814">
    <property type="protein sequence ID" value="CAI9714932.1"/>
    <property type="molecule type" value="Genomic_DNA"/>
</dbReference>
<evidence type="ECO:0000313" key="2">
    <source>
        <dbReference type="Proteomes" id="UP001162480"/>
    </source>
</evidence>
<protein>
    <submittedName>
        <fullName evidence="1">Uncharacterized protein</fullName>
    </submittedName>
</protein>
<gene>
    <name evidence="1" type="ORF">OCTVUL_1B008243</name>
</gene>
<dbReference type="Proteomes" id="UP001162480">
    <property type="component" value="Chromosome 1"/>
</dbReference>
<evidence type="ECO:0000313" key="1">
    <source>
        <dbReference type="EMBL" id="CAI9714932.1"/>
    </source>
</evidence>
<dbReference type="AlphaFoldDB" id="A0AA36AI07"/>